<dbReference type="EMBL" id="NPDY01000011">
    <property type="protein sequence ID" value="PJZ69197.1"/>
    <property type="molecule type" value="Genomic_DNA"/>
</dbReference>
<evidence type="ECO:0008006" key="7">
    <source>
        <dbReference type="Google" id="ProtNLM"/>
    </source>
</evidence>
<feature type="domain" description="Peptidoglycan beta-N-acetylmuramidase NamZ N-terminal" evidence="1">
    <location>
        <begin position="13"/>
        <end position="217"/>
    </location>
</feature>
<evidence type="ECO:0000259" key="1">
    <source>
        <dbReference type="Pfam" id="PF07075"/>
    </source>
</evidence>
<evidence type="ECO:0000313" key="4">
    <source>
        <dbReference type="EMBL" id="PJZ72421.1"/>
    </source>
</evidence>
<dbReference type="Proteomes" id="UP000231962">
    <property type="component" value="Unassembled WGS sequence"/>
</dbReference>
<comment type="caution">
    <text evidence="4">The sequence shown here is derived from an EMBL/GenBank/DDBJ whole genome shotgun (WGS) entry which is preliminary data.</text>
</comment>
<dbReference type="GO" id="GO:0033922">
    <property type="term" value="F:peptidoglycan beta-N-acetylmuramidase activity"/>
    <property type="evidence" value="ECO:0007669"/>
    <property type="project" value="InterPro"/>
</dbReference>
<dbReference type="Proteomes" id="UP000231990">
    <property type="component" value="Unassembled WGS sequence"/>
</dbReference>
<name>A0A2M9ZK87_9LEPT</name>
<dbReference type="Gene3D" id="3.40.50.12170">
    <property type="entry name" value="Uncharacterised protein PF07075, DUF1343"/>
    <property type="match status" value="1"/>
</dbReference>
<feature type="domain" description="Peptidoglycan beta-N-acetylmuramidase NamZ C-terminal" evidence="2">
    <location>
        <begin position="221"/>
        <end position="380"/>
    </location>
</feature>
<proteinExistence type="predicted"/>
<evidence type="ECO:0000313" key="3">
    <source>
        <dbReference type="EMBL" id="PJZ69197.1"/>
    </source>
</evidence>
<dbReference type="InterPro" id="IPR048502">
    <property type="entry name" value="NamZ_N"/>
</dbReference>
<dbReference type="InterPro" id="IPR048503">
    <property type="entry name" value="NamZ_C"/>
</dbReference>
<gene>
    <name evidence="3" type="ORF">CH360_11775</name>
    <name evidence="4" type="ORF">CH373_14845</name>
</gene>
<evidence type="ECO:0000313" key="6">
    <source>
        <dbReference type="Proteomes" id="UP000231990"/>
    </source>
</evidence>
<dbReference type="RefSeq" id="WP_100714250.1">
    <property type="nucleotide sequence ID" value="NZ_NPDY01000011.1"/>
</dbReference>
<evidence type="ECO:0000259" key="2">
    <source>
        <dbReference type="Pfam" id="PF20732"/>
    </source>
</evidence>
<dbReference type="OrthoDB" id="9801061at2"/>
<accession>A0A2M9ZK87</accession>
<dbReference type="EMBL" id="NPDZ01000010">
    <property type="protein sequence ID" value="PJZ72421.1"/>
    <property type="molecule type" value="Genomic_DNA"/>
</dbReference>
<organism evidence="4 6">
    <name type="scientific">Leptospira perolatii</name>
    <dbReference type="NCBI Taxonomy" id="2023191"/>
    <lineage>
        <taxon>Bacteria</taxon>
        <taxon>Pseudomonadati</taxon>
        <taxon>Spirochaetota</taxon>
        <taxon>Spirochaetia</taxon>
        <taxon>Leptospirales</taxon>
        <taxon>Leptospiraceae</taxon>
        <taxon>Leptospira</taxon>
    </lineage>
</organism>
<dbReference type="InterPro" id="IPR008302">
    <property type="entry name" value="NamZ"/>
</dbReference>
<protein>
    <recommendedName>
        <fullName evidence="7">DUF1343 domain-containing protein</fullName>
    </recommendedName>
</protein>
<dbReference type="Pfam" id="PF20732">
    <property type="entry name" value="NamZ_C"/>
    <property type="match status" value="1"/>
</dbReference>
<dbReference type="Pfam" id="PF07075">
    <property type="entry name" value="NamZ_N"/>
    <property type="match status" value="1"/>
</dbReference>
<dbReference type="Gene3D" id="3.90.1150.140">
    <property type="match status" value="1"/>
</dbReference>
<keyword evidence="5" id="KW-1185">Reference proteome</keyword>
<reference evidence="5 6" key="1">
    <citation type="submission" date="2017-07" db="EMBL/GenBank/DDBJ databases">
        <title>Leptospira spp. isolated from tropical soils.</title>
        <authorList>
            <person name="Thibeaux R."/>
            <person name="Iraola G."/>
            <person name="Ferres I."/>
            <person name="Bierque E."/>
            <person name="Girault D."/>
            <person name="Soupe-Gilbert M.-E."/>
            <person name="Picardeau M."/>
            <person name="Goarant C."/>
        </authorList>
    </citation>
    <scope>NUCLEOTIDE SEQUENCE [LARGE SCALE GENOMIC DNA]</scope>
    <source>
        <strain evidence="4 6">FH1-B-B1</strain>
        <strain evidence="3 5">FH1-B-C1</strain>
    </source>
</reference>
<dbReference type="AlphaFoldDB" id="A0A2M9ZK87"/>
<dbReference type="PIRSF" id="PIRSF016719">
    <property type="entry name" value="UCP016719"/>
    <property type="match status" value="1"/>
</dbReference>
<sequence length="381" mass="43664">MKSFPAILKNSSIGMLTNQSAYGWENDYHFKNVYKEFGLRKLFLPEHGLFAELQDQVSGSQLSYNIPGTEIVNLYGDEETSLVPSENSLENLDTILIDIRDVGARYYTFLTTALYLMHAIESYSQKSGKRMKVVVVDSPNPAGSRVEGSPLGEKYSSFVGVEGTVHRHGLTPAALLEFYKDKYSFGFDFYKIPIGDWHPKKYNPYTWIPPSPNIPAISTCYVYSGMCLLEGTNVSEGRGTTKPFEIFGAPYIDESNEIFLKKLEEPQRGIFKLRPLRFIPTFHKHAGKVCGGYQILLEKPDRFHSLLFGLHLIRSLRESYPNRFEYLQGPYEFRSDLPAIELLVGDSFLLEYLSGKSSYLEMEEYLEETEQNWKKETKPYR</sequence>
<dbReference type="PANTHER" id="PTHR42915:SF1">
    <property type="entry name" value="PEPTIDOGLYCAN BETA-N-ACETYLMURAMIDASE NAMZ"/>
    <property type="match status" value="1"/>
</dbReference>
<evidence type="ECO:0000313" key="5">
    <source>
        <dbReference type="Proteomes" id="UP000231962"/>
    </source>
</evidence>
<dbReference type="PANTHER" id="PTHR42915">
    <property type="entry name" value="HYPOTHETICAL 460 KDA PROTEIN IN FEUA-SIGW INTERGENIC REGION [PRECURSOR]"/>
    <property type="match status" value="1"/>
</dbReference>